<dbReference type="PANTHER" id="PTHR22849:SF163">
    <property type="entry name" value="U-BOX DOMAIN-CONTAINING PROTEIN"/>
    <property type="match status" value="1"/>
</dbReference>
<dbReference type="GO" id="GO:0016567">
    <property type="term" value="P:protein ubiquitination"/>
    <property type="evidence" value="ECO:0007669"/>
    <property type="project" value="InterPro"/>
</dbReference>
<accession>A0A8T2TW15</accession>
<dbReference type="OrthoDB" id="10064100at2759"/>
<dbReference type="OMA" id="DAICQCA"/>
<evidence type="ECO:0000256" key="5">
    <source>
        <dbReference type="ARBA" id="ARBA00022786"/>
    </source>
</evidence>
<gene>
    <name evidence="7" type="ORF">KP509_10G007700</name>
</gene>
<dbReference type="EMBL" id="CM035415">
    <property type="protein sequence ID" value="KAH7426598.1"/>
    <property type="molecule type" value="Genomic_DNA"/>
</dbReference>
<dbReference type="Gene3D" id="3.30.40.10">
    <property type="entry name" value="Zinc/RING finger domain, C3HC4 (zinc finger)"/>
    <property type="match status" value="1"/>
</dbReference>
<name>A0A8T2TW15_CERRI</name>
<reference evidence="7" key="1">
    <citation type="submission" date="2021-08" db="EMBL/GenBank/DDBJ databases">
        <title>WGS assembly of Ceratopteris richardii.</title>
        <authorList>
            <person name="Marchant D.B."/>
            <person name="Chen G."/>
            <person name="Jenkins J."/>
            <person name="Shu S."/>
            <person name="Leebens-Mack J."/>
            <person name="Grimwood J."/>
            <person name="Schmutz J."/>
            <person name="Soltis P."/>
            <person name="Soltis D."/>
            <person name="Chen Z.-H."/>
        </authorList>
    </citation>
    <scope>NUCLEOTIDE SEQUENCE</scope>
    <source>
        <strain evidence="7">Whitten #5841</strain>
        <tissue evidence="7">Leaf</tissue>
    </source>
</reference>
<dbReference type="InterPro" id="IPR003613">
    <property type="entry name" value="Ubox_domain"/>
</dbReference>
<evidence type="ECO:0000256" key="4">
    <source>
        <dbReference type="ARBA" id="ARBA00022679"/>
    </source>
</evidence>
<dbReference type="PANTHER" id="PTHR22849">
    <property type="entry name" value="WDSAM1 PROTEIN"/>
    <property type="match status" value="1"/>
</dbReference>
<evidence type="ECO:0000313" key="8">
    <source>
        <dbReference type="Proteomes" id="UP000825935"/>
    </source>
</evidence>
<dbReference type="InterPro" id="IPR013083">
    <property type="entry name" value="Znf_RING/FYVE/PHD"/>
</dbReference>
<comment type="pathway">
    <text evidence="2">Protein modification; protein ubiquitination.</text>
</comment>
<dbReference type="InterPro" id="IPR045210">
    <property type="entry name" value="RING-Ubox_PUB"/>
</dbReference>
<feature type="domain" description="U-box" evidence="6">
    <location>
        <begin position="13"/>
        <end position="90"/>
    </location>
</feature>
<evidence type="ECO:0000256" key="3">
    <source>
        <dbReference type="ARBA" id="ARBA00012483"/>
    </source>
</evidence>
<dbReference type="Proteomes" id="UP000825935">
    <property type="component" value="Chromosome 10"/>
</dbReference>
<sequence length="441" mass="48230">MSKNPGSLQVQVTVPSHFLCPISLEPMTDPVILTSGHTFDRASIQRWVDDGNFTCPLSRQPLDPTDMEDPLPNHTLRRMIQAWYLQHAGCGVDRLLTPRQPPSLKDLPHLIDILASAAHNSPAASPHDSLDALLKLARLSTDRPRTRRIIIHHGAIPILSKLLSRSFPGSPPIVSSVAAVPTPLSHTIADEAIKLLDLLVDPISCAEIDLQHLSCHEELTFSLVNALLRAATLDSRARVSTILTRLQPPLCLRRKIGELQGFIAALADMIREDDGLLSKPALGLLIDICEASNRNRTMATEVGAVETLARLLENRLQQSGGDENDNVEMVMKALELICQCAEGRAAVAADERIIAVIVKNINAAYERSAHHAFHILLLVTKYVQEPEKVKAAALREGALFKVICVAQSAKNSETRKAARRLASALSEAMPPEQLSKTMKII</sequence>
<evidence type="ECO:0000256" key="2">
    <source>
        <dbReference type="ARBA" id="ARBA00004906"/>
    </source>
</evidence>
<comment type="caution">
    <text evidence="7">The sequence shown here is derived from an EMBL/GenBank/DDBJ whole genome shotgun (WGS) entry which is preliminary data.</text>
</comment>
<evidence type="ECO:0000313" key="7">
    <source>
        <dbReference type="EMBL" id="KAH7426598.1"/>
    </source>
</evidence>
<dbReference type="GO" id="GO:0061630">
    <property type="term" value="F:ubiquitin protein ligase activity"/>
    <property type="evidence" value="ECO:0007669"/>
    <property type="project" value="UniProtKB-EC"/>
</dbReference>
<evidence type="ECO:0000256" key="1">
    <source>
        <dbReference type="ARBA" id="ARBA00000900"/>
    </source>
</evidence>
<dbReference type="EC" id="2.3.2.27" evidence="3"/>
<dbReference type="InterPro" id="IPR016024">
    <property type="entry name" value="ARM-type_fold"/>
</dbReference>
<keyword evidence="5" id="KW-0833">Ubl conjugation pathway</keyword>
<dbReference type="InterPro" id="IPR045185">
    <property type="entry name" value="PUB22/23/24-like"/>
</dbReference>
<dbReference type="InterPro" id="IPR058678">
    <property type="entry name" value="ARM_PUB"/>
</dbReference>
<dbReference type="AlphaFoldDB" id="A0A8T2TW15"/>
<dbReference type="SUPFAM" id="SSF57850">
    <property type="entry name" value="RING/U-box"/>
    <property type="match status" value="1"/>
</dbReference>
<dbReference type="PROSITE" id="PS51698">
    <property type="entry name" value="U_BOX"/>
    <property type="match status" value="1"/>
</dbReference>
<dbReference type="CDD" id="cd16664">
    <property type="entry name" value="RING-Ubox_PUB"/>
    <property type="match status" value="1"/>
</dbReference>
<dbReference type="SMART" id="SM00504">
    <property type="entry name" value="Ubox"/>
    <property type="match status" value="1"/>
</dbReference>
<organism evidence="7 8">
    <name type="scientific">Ceratopteris richardii</name>
    <name type="common">Triangle waterfern</name>
    <dbReference type="NCBI Taxonomy" id="49495"/>
    <lineage>
        <taxon>Eukaryota</taxon>
        <taxon>Viridiplantae</taxon>
        <taxon>Streptophyta</taxon>
        <taxon>Embryophyta</taxon>
        <taxon>Tracheophyta</taxon>
        <taxon>Polypodiopsida</taxon>
        <taxon>Polypodiidae</taxon>
        <taxon>Polypodiales</taxon>
        <taxon>Pteridineae</taxon>
        <taxon>Pteridaceae</taxon>
        <taxon>Parkerioideae</taxon>
        <taxon>Ceratopteris</taxon>
    </lineage>
</organism>
<keyword evidence="8" id="KW-1185">Reference proteome</keyword>
<proteinExistence type="predicted"/>
<evidence type="ECO:0000259" key="6">
    <source>
        <dbReference type="PROSITE" id="PS51698"/>
    </source>
</evidence>
<protein>
    <recommendedName>
        <fullName evidence="3">RING-type E3 ubiquitin transferase</fullName>
        <ecNumber evidence="3">2.3.2.27</ecNumber>
    </recommendedName>
</protein>
<comment type="catalytic activity">
    <reaction evidence="1">
        <text>S-ubiquitinyl-[E2 ubiquitin-conjugating enzyme]-L-cysteine + [acceptor protein]-L-lysine = [E2 ubiquitin-conjugating enzyme]-L-cysteine + N(6)-ubiquitinyl-[acceptor protein]-L-lysine.</text>
        <dbReference type="EC" id="2.3.2.27"/>
    </reaction>
</comment>
<dbReference type="Gene3D" id="1.25.10.10">
    <property type="entry name" value="Leucine-rich Repeat Variant"/>
    <property type="match status" value="1"/>
</dbReference>
<dbReference type="SUPFAM" id="SSF48371">
    <property type="entry name" value="ARM repeat"/>
    <property type="match status" value="1"/>
</dbReference>
<dbReference type="InterPro" id="IPR011989">
    <property type="entry name" value="ARM-like"/>
</dbReference>
<dbReference type="FunFam" id="3.30.40.10:FF:000442">
    <property type="entry name" value="RING-type E3 ubiquitin transferase"/>
    <property type="match status" value="1"/>
</dbReference>
<keyword evidence="4" id="KW-0808">Transferase</keyword>
<dbReference type="Pfam" id="PF04564">
    <property type="entry name" value="U-box"/>
    <property type="match status" value="1"/>
</dbReference>
<dbReference type="Pfam" id="PF25598">
    <property type="entry name" value="ARM_PUB"/>
    <property type="match status" value="1"/>
</dbReference>